<dbReference type="EMBL" id="BX284601">
    <property type="protein sequence ID" value="CAA95830.1"/>
    <property type="molecule type" value="Genomic_DNA"/>
</dbReference>
<dbReference type="SMR" id="Q21303"/>
<dbReference type="CTD" id="187121"/>
<name>Q21303_CAEEL</name>
<dbReference type="AGR" id="WB:WBGene00010642"/>
<dbReference type="SUPFAM" id="SSF49562">
    <property type="entry name" value="C2 domain (Calcium/lipid-binding domain, CaLB)"/>
    <property type="match status" value="1"/>
</dbReference>
<feature type="region of interest" description="Disordered" evidence="1">
    <location>
        <begin position="1"/>
        <end position="143"/>
    </location>
</feature>
<evidence type="ECO:0000313" key="3">
    <source>
        <dbReference type="EMBL" id="CAA95830.1"/>
    </source>
</evidence>
<organism evidence="3 4">
    <name type="scientific">Caenorhabditis elegans</name>
    <dbReference type="NCBI Taxonomy" id="6239"/>
    <lineage>
        <taxon>Eukaryota</taxon>
        <taxon>Metazoa</taxon>
        <taxon>Ecdysozoa</taxon>
        <taxon>Nematoda</taxon>
        <taxon>Chromadorea</taxon>
        <taxon>Rhabditida</taxon>
        <taxon>Rhabditina</taxon>
        <taxon>Rhabditomorpha</taxon>
        <taxon>Rhabditoidea</taxon>
        <taxon>Rhabditidae</taxon>
        <taxon>Peloderinae</taxon>
        <taxon>Caenorhabditis</taxon>
    </lineage>
</organism>
<dbReference type="SMART" id="SM00239">
    <property type="entry name" value="C2"/>
    <property type="match status" value="1"/>
</dbReference>
<dbReference type="GO" id="GO:0035869">
    <property type="term" value="C:ciliary transition zone"/>
    <property type="evidence" value="ECO:0000314"/>
    <property type="project" value="WormBase"/>
</dbReference>
<sequence length="1202" mass="138470">MRRNSVSVEDGIVRPETEQTLASRKNKPEKLFLRSASVGLAPGDGEQSPSPGPFTKDEKDKKQNRRESIKEHLMKFKAKAGKILEEKQSVKPINEESQNSMSFLSQTSEGEQKEELSVGVVDEQASESSIQQEARKESKEQLRNRIRKSAQKAVERTRGNVQLNRRLARRPTVVMEEHLDENDLFAIDEQVERTIKMGEKYLVANETTNAAERDIEEFFETKPKESDEQKKEEPRKVIYGRVEEVKYQHDLLVKYVLRDSNIVAGEIVPKEVRRQATILPTRVEYSEDSVSLYTAPEVMDNVISQTRNRRYVQLDVFIDSVHFDHHYLWSDEEVTAAELRNEFMVQLLRVHEIAQLERHHLDVDRQPRMKEQVRKGRLELERLGDVLNETRKSQGYTATTAFFTPAKSPWEIEDWASYGSVNKSAKLSPIGKIPKTSRERIALMRRTNVQMVLYFNDMEVSRTAWIPLSCDVMTAVKRFEMELYSPMKSLELMVLEQCNGKIRVLGKGRIPLPSEDDLEIALHEVVFENDSFMKPVAGSLGSDSQRKETGRILCRAMLEDGELKIADDRLLAESMQERRKQTFELIPSELVLGNLNQEDDKKRLEELREEDRAQKRFAYRSAIDSRRISALQFANLARKRVMDRRQRKERKYEEIVREESIPTLSVAFSQLFGPADVSRRLKPMRKDERAREEGWDNTIIVNIQSAINLPVRTSGQVQPFVIVSYSGKRINTDVAVGRHPNWQFTGKLTISKEDREHEFIEIKVYDQLVESIDKDDRIHNVVHEQLTARLLGTQRIRFETLAVVSKISSPIRLNIPLYISNYKISPESSFLKVLFSTQIDPKSQIEYTMSTSSFETGKTLEKCSNLEKHVRELFPKRISRPLVTDLNSHSTVCTRYLRPIAPPQIVMQENASNLPLICRLAAKIVSGMPRVDSTSHSDIWGNVFQLTSIAVGGIEERSTLLGCWLLHFRLPVAIVLGEARGEKTGFVLTELEGKQVLIDPDDGHIYPILDSNCALEKIYGAFDNKNYYANVQSYDQTPQISLNLDKYTNWKPLFNVNEEPLESIQTATVRYSKLPEDWIVELRISLEREIKIRFDESRKHAIPQWHLVAARQLREILENPRGITESSVEERIVRLKEGYELTVIIIRVNYSSMEECVHEVLSNRLQDTPDLNSQFAIAVNVIDFFAHVIQIDIALAVLKPKR</sequence>
<dbReference type="Gene3D" id="2.60.40.150">
    <property type="entry name" value="C2 domain"/>
    <property type="match status" value="1"/>
</dbReference>
<dbReference type="InterPro" id="IPR028928">
    <property type="entry name" value="CC2D2AN-C2"/>
</dbReference>
<evidence type="ECO:0000313" key="5">
    <source>
        <dbReference type="WormBase" id="K07G5.3"/>
    </source>
</evidence>
<reference evidence="3 4" key="1">
    <citation type="journal article" date="1998" name="Science">
        <title>Genome sequence of the nematode C. elegans: a platform for investigating biology.</title>
        <authorList>
            <consortium name="The C. elegans sequencing consortium"/>
            <person name="Sulson J.E."/>
            <person name="Waterston R."/>
        </authorList>
    </citation>
    <scope>NUCLEOTIDE SEQUENCE [LARGE SCALE GENOMIC DNA]</scope>
    <source>
        <strain evidence="3 4">Bristol N2</strain>
    </source>
</reference>
<dbReference type="GeneID" id="187121"/>
<feature type="compositionally biased region" description="Basic and acidic residues" evidence="1">
    <location>
        <begin position="133"/>
        <end position="143"/>
    </location>
</feature>
<feature type="domain" description="C2" evidence="2">
    <location>
        <begin position="680"/>
        <end position="800"/>
    </location>
</feature>
<keyword evidence="4" id="KW-1185">Reference proteome</keyword>
<dbReference type="OrthoDB" id="2162143at2759"/>
<dbReference type="Bgee" id="WBGene00010642">
    <property type="expression patterns" value="Expressed in pharyngeal muscle cell (C elegans) and 3 other cell types or tissues"/>
</dbReference>
<dbReference type="GO" id="GO:1905515">
    <property type="term" value="P:non-motile cilium assembly"/>
    <property type="evidence" value="ECO:0000316"/>
    <property type="project" value="WormBase"/>
</dbReference>
<gene>
    <name evidence="3 5" type="primary">mks-6</name>
    <name evidence="3" type="ORF">CELE_K07G5.3</name>
    <name evidence="5" type="ORF">K07G5.3</name>
</gene>
<dbReference type="PaxDb" id="6239-K07G5.3"/>
<dbReference type="PROSITE" id="PS50004">
    <property type="entry name" value="C2"/>
    <property type="match status" value="1"/>
</dbReference>
<dbReference type="RefSeq" id="NP_492026.1">
    <property type="nucleotide sequence ID" value="NM_059625.4"/>
</dbReference>
<dbReference type="eggNOG" id="KOG3639">
    <property type="taxonomic scope" value="Eukaryota"/>
</dbReference>
<dbReference type="PIR" id="T23429">
    <property type="entry name" value="T23429"/>
</dbReference>
<dbReference type="PANTHER" id="PTHR20837:SF0">
    <property type="entry name" value="COILED-COIL AND C2 DOMAIN-CONTAINING PROTEIN 2A"/>
    <property type="match status" value="1"/>
</dbReference>
<protein>
    <submittedName>
        <fullName evidence="3">C2 domain-containing protein</fullName>
    </submittedName>
</protein>
<dbReference type="InParanoid" id="Q21303"/>
<dbReference type="OMA" id="AIPQWHL"/>
<dbReference type="InterPro" id="IPR035892">
    <property type="entry name" value="C2_domain_sf"/>
</dbReference>
<dbReference type="UCSC" id="K07G5.3">
    <property type="organism name" value="c. elegans"/>
</dbReference>
<feature type="compositionally biased region" description="Polar residues" evidence="1">
    <location>
        <begin position="95"/>
        <end position="109"/>
    </location>
</feature>
<dbReference type="AlphaFoldDB" id="Q21303"/>
<dbReference type="WormBase" id="K07G5.3">
    <property type="protein sequence ID" value="CE06131"/>
    <property type="gene ID" value="WBGene00010642"/>
    <property type="gene designation" value="mks-6"/>
</dbReference>
<dbReference type="InterPro" id="IPR056290">
    <property type="entry name" value="CEPT76/DRC7_peptidase-like_dom"/>
</dbReference>
<dbReference type="InterPro" id="IPR052434">
    <property type="entry name" value="Tectonic-like_complex_comp"/>
</dbReference>
<feature type="compositionally biased region" description="Basic and acidic residues" evidence="1">
    <location>
        <begin position="55"/>
        <end position="74"/>
    </location>
</feature>
<dbReference type="GO" id="GO:1904491">
    <property type="term" value="P:protein localization to ciliary transition zone"/>
    <property type="evidence" value="ECO:0000316"/>
    <property type="project" value="WormBase"/>
</dbReference>
<dbReference type="HOGENOM" id="CLU_008164_0_0_1"/>
<dbReference type="PRO" id="PR:Q21303"/>
<proteinExistence type="predicted"/>
<dbReference type="FunCoup" id="Q21303">
    <property type="interactions" value="26"/>
</dbReference>
<accession>Q21303</accession>
<dbReference type="GO" id="GO:0044292">
    <property type="term" value="C:dendrite terminus"/>
    <property type="evidence" value="ECO:0000314"/>
    <property type="project" value="WormBase"/>
</dbReference>
<evidence type="ECO:0000256" key="1">
    <source>
        <dbReference type="SAM" id="MobiDB-lite"/>
    </source>
</evidence>
<dbReference type="InterPro" id="IPR000008">
    <property type="entry name" value="C2_dom"/>
</dbReference>
<dbReference type="Pfam" id="PF00168">
    <property type="entry name" value="C2"/>
    <property type="match status" value="1"/>
</dbReference>
<evidence type="ECO:0000259" key="2">
    <source>
        <dbReference type="PROSITE" id="PS50004"/>
    </source>
</evidence>
<dbReference type="STRING" id="6239.K07G5.3.1"/>
<dbReference type="Proteomes" id="UP000001940">
    <property type="component" value="Chromosome I"/>
</dbReference>
<dbReference type="Pfam" id="PF24656">
    <property type="entry name" value="CEPT76_peptidase"/>
    <property type="match status" value="1"/>
</dbReference>
<dbReference type="PANTHER" id="PTHR20837">
    <property type="entry name" value="CENTROSOMAL PROTEIN-RELATED"/>
    <property type="match status" value="1"/>
</dbReference>
<evidence type="ECO:0000313" key="4">
    <source>
        <dbReference type="Proteomes" id="UP000001940"/>
    </source>
</evidence>
<dbReference type="KEGG" id="cel:CELE_K07G5.3"/>
<dbReference type="Pfam" id="PF15625">
    <property type="entry name" value="CC2D2AN-C2"/>
    <property type="match status" value="1"/>
</dbReference>